<dbReference type="EMBL" id="FMHT01000003">
    <property type="protein sequence ID" value="SCL21233.1"/>
    <property type="molecule type" value="Genomic_DNA"/>
</dbReference>
<gene>
    <name evidence="2" type="ORF">GA0070616_2243</name>
</gene>
<name>A0A1C6RVK6_9ACTN</name>
<evidence type="ECO:0000313" key="3">
    <source>
        <dbReference type="Proteomes" id="UP000199699"/>
    </source>
</evidence>
<dbReference type="OrthoDB" id="3518035at2"/>
<feature type="region of interest" description="Disordered" evidence="1">
    <location>
        <begin position="219"/>
        <end position="246"/>
    </location>
</feature>
<keyword evidence="3" id="KW-1185">Reference proteome</keyword>
<organism evidence="2 3">
    <name type="scientific">Micromonospora nigra</name>
    <dbReference type="NCBI Taxonomy" id="145857"/>
    <lineage>
        <taxon>Bacteria</taxon>
        <taxon>Bacillati</taxon>
        <taxon>Actinomycetota</taxon>
        <taxon>Actinomycetes</taxon>
        <taxon>Micromonosporales</taxon>
        <taxon>Micromonosporaceae</taxon>
        <taxon>Micromonospora</taxon>
    </lineage>
</organism>
<evidence type="ECO:0000256" key="1">
    <source>
        <dbReference type="SAM" id="MobiDB-lite"/>
    </source>
</evidence>
<sequence length="246" mass="26998">MLQEPAASHWAQQNFGPQATDVQHRLVDALVQSQGRAVLIQQMSGLDTKQPYGGMWPKVHQEVELQLSKVPGAQRFRPPRACYNLMVVNGRLLLPFRHADSLSVPASKARLTTKVARELSAMLAAAAPAADLFSLFSPEDLSETPVLKRPELIYLAPQTKVIYVPYVSHAHSGLLKAWWGEAMMEADGTLAWRQDPEELPVSHALLSFRRSGPINVPVSQPAATPRFNEGDLPPLGFPGDSGELAR</sequence>
<proteinExistence type="predicted"/>
<evidence type="ECO:0000313" key="2">
    <source>
        <dbReference type="EMBL" id="SCL21233.1"/>
    </source>
</evidence>
<accession>A0A1C6RVK6</accession>
<dbReference type="RefSeq" id="WP_091080428.1">
    <property type="nucleotide sequence ID" value="NZ_FMHT01000003.1"/>
</dbReference>
<dbReference type="AlphaFoldDB" id="A0A1C6RVK6"/>
<reference evidence="2 3" key="1">
    <citation type="submission" date="2016-06" db="EMBL/GenBank/DDBJ databases">
        <authorList>
            <person name="Kjaerup R.B."/>
            <person name="Dalgaard T.S."/>
            <person name="Juul-Madsen H.R."/>
        </authorList>
    </citation>
    <scope>NUCLEOTIDE SEQUENCE [LARGE SCALE GENOMIC DNA]</scope>
    <source>
        <strain evidence="2 3">DSM 43818</strain>
    </source>
</reference>
<protein>
    <submittedName>
        <fullName evidence="2">Uncharacterized protein</fullName>
    </submittedName>
</protein>
<dbReference type="Proteomes" id="UP000199699">
    <property type="component" value="Unassembled WGS sequence"/>
</dbReference>